<gene>
    <name evidence="6" type="ORF">FDO65_08490</name>
</gene>
<evidence type="ECO:0000256" key="5">
    <source>
        <dbReference type="SAM" id="Phobius"/>
    </source>
</evidence>
<dbReference type="EMBL" id="SZZH01000001">
    <property type="protein sequence ID" value="TKV62259.1"/>
    <property type="molecule type" value="Genomic_DNA"/>
</dbReference>
<feature type="transmembrane region" description="Helical" evidence="5">
    <location>
        <begin position="57"/>
        <end position="79"/>
    </location>
</feature>
<keyword evidence="4 5" id="KW-0472">Membrane</keyword>
<evidence type="ECO:0000256" key="3">
    <source>
        <dbReference type="ARBA" id="ARBA00022989"/>
    </source>
</evidence>
<dbReference type="GO" id="GO:0012505">
    <property type="term" value="C:endomembrane system"/>
    <property type="evidence" value="ECO:0007669"/>
    <property type="project" value="UniProtKB-SubCell"/>
</dbReference>
<dbReference type="Proteomes" id="UP000306985">
    <property type="component" value="Unassembled WGS sequence"/>
</dbReference>
<sequence>MADPATDGPAHPHEPHDPGLAGRLNWLRAGVLGANDGIVSTAAIVLGFAGATSDRSAIVLAGLVGLAAGAMSMAAGEYVSVSTQRDTEKAVLDLERRELAEMPEEELDELAAIYEGKGLSPELARQVAVQLTEHDALGAHAEAELGLDPDELTSPWHAAFASFVAFVCGAAIPLLGAAFAPSSWVTVIAVAVALAITGALSARLGKAPVGRAVVRNVAGGLLAMGVTHLLGGLAGGVIG</sequence>
<evidence type="ECO:0000313" key="6">
    <source>
        <dbReference type="EMBL" id="TKV62259.1"/>
    </source>
</evidence>
<feature type="transmembrane region" description="Helical" evidence="5">
    <location>
        <begin position="217"/>
        <end position="238"/>
    </location>
</feature>
<dbReference type="PANTHER" id="PTHR31851">
    <property type="entry name" value="FE(2+)/MN(2+) TRANSPORTER PCL1"/>
    <property type="match status" value="1"/>
</dbReference>
<dbReference type="AlphaFoldDB" id="A0A4U6QP96"/>
<dbReference type="GO" id="GO:0005384">
    <property type="term" value="F:manganese ion transmembrane transporter activity"/>
    <property type="evidence" value="ECO:0007669"/>
    <property type="project" value="InterPro"/>
</dbReference>
<keyword evidence="7" id="KW-1185">Reference proteome</keyword>
<feature type="transmembrane region" description="Helical" evidence="5">
    <location>
        <begin position="158"/>
        <end position="178"/>
    </location>
</feature>
<dbReference type="OrthoDB" id="188924at2"/>
<evidence type="ECO:0000256" key="4">
    <source>
        <dbReference type="ARBA" id="ARBA00023136"/>
    </source>
</evidence>
<dbReference type="RefSeq" id="WP_137449652.1">
    <property type="nucleotide sequence ID" value="NZ_SZZH01000001.1"/>
</dbReference>
<comment type="subcellular location">
    <subcellularLocation>
        <location evidence="1">Endomembrane system</location>
        <topology evidence="1">Multi-pass membrane protein</topology>
    </subcellularLocation>
</comment>
<organism evidence="6 7">
    <name type="scientific">Nakamurella flava</name>
    <dbReference type="NCBI Taxonomy" id="2576308"/>
    <lineage>
        <taxon>Bacteria</taxon>
        <taxon>Bacillati</taxon>
        <taxon>Actinomycetota</taxon>
        <taxon>Actinomycetes</taxon>
        <taxon>Nakamurellales</taxon>
        <taxon>Nakamurellaceae</taxon>
        <taxon>Nakamurella</taxon>
    </lineage>
</organism>
<name>A0A4U6QP96_9ACTN</name>
<keyword evidence="3 5" id="KW-1133">Transmembrane helix</keyword>
<comment type="caution">
    <text evidence="6">The sequence shown here is derived from an EMBL/GenBank/DDBJ whole genome shotgun (WGS) entry which is preliminary data.</text>
</comment>
<proteinExistence type="predicted"/>
<dbReference type="GO" id="GO:0030026">
    <property type="term" value="P:intracellular manganese ion homeostasis"/>
    <property type="evidence" value="ECO:0007669"/>
    <property type="project" value="InterPro"/>
</dbReference>
<evidence type="ECO:0000313" key="7">
    <source>
        <dbReference type="Proteomes" id="UP000306985"/>
    </source>
</evidence>
<evidence type="ECO:0000256" key="2">
    <source>
        <dbReference type="ARBA" id="ARBA00022692"/>
    </source>
</evidence>
<keyword evidence="2 5" id="KW-0812">Transmembrane</keyword>
<feature type="transmembrane region" description="Helical" evidence="5">
    <location>
        <begin position="184"/>
        <end position="205"/>
    </location>
</feature>
<dbReference type="CDD" id="cd02432">
    <property type="entry name" value="Nodulin-21_like_1"/>
    <property type="match status" value="1"/>
</dbReference>
<accession>A0A4U6QP96</accession>
<dbReference type="Pfam" id="PF01988">
    <property type="entry name" value="VIT1"/>
    <property type="match status" value="1"/>
</dbReference>
<evidence type="ECO:0000256" key="1">
    <source>
        <dbReference type="ARBA" id="ARBA00004127"/>
    </source>
</evidence>
<reference evidence="6 7" key="1">
    <citation type="submission" date="2019-05" db="EMBL/GenBank/DDBJ databases">
        <title>Nakamurella sp. N5BH11, whole genome shotgun sequence.</title>
        <authorList>
            <person name="Tuo L."/>
        </authorList>
    </citation>
    <scope>NUCLEOTIDE SEQUENCE [LARGE SCALE GENOMIC DNA]</scope>
    <source>
        <strain evidence="6 7">N5BH11</strain>
    </source>
</reference>
<dbReference type="InterPro" id="IPR008217">
    <property type="entry name" value="Ccc1_fam"/>
</dbReference>
<protein>
    <submittedName>
        <fullName evidence="6">VIT family protein</fullName>
    </submittedName>
</protein>